<gene>
    <name evidence="2" type="ORF">FPE_LOCUS17073</name>
</gene>
<reference evidence="2" key="1">
    <citation type="submission" date="2023-05" db="EMBL/GenBank/DDBJ databases">
        <authorList>
            <person name="Huff M."/>
        </authorList>
    </citation>
    <scope>NUCLEOTIDE SEQUENCE</scope>
</reference>
<keyword evidence="3" id="KW-1185">Reference proteome</keyword>
<feature type="region of interest" description="Disordered" evidence="1">
    <location>
        <begin position="1"/>
        <end position="21"/>
    </location>
</feature>
<accession>A0AAD1ZG72</accession>
<dbReference type="Proteomes" id="UP000834106">
    <property type="component" value="Chromosome 10"/>
</dbReference>
<evidence type="ECO:0000256" key="1">
    <source>
        <dbReference type="SAM" id="MobiDB-lite"/>
    </source>
</evidence>
<protein>
    <submittedName>
        <fullName evidence="2">Uncharacterized protein</fullName>
    </submittedName>
</protein>
<dbReference type="EMBL" id="OU503045">
    <property type="protein sequence ID" value="CAI9769217.1"/>
    <property type="molecule type" value="Genomic_DNA"/>
</dbReference>
<organism evidence="2 3">
    <name type="scientific">Fraxinus pennsylvanica</name>
    <dbReference type="NCBI Taxonomy" id="56036"/>
    <lineage>
        <taxon>Eukaryota</taxon>
        <taxon>Viridiplantae</taxon>
        <taxon>Streptophyta</taxon>
        <taxon>Embryophyta</taxon>
        <taxon>Tracheophyta</taxon>
        <taxon>Spermatophyta</taxon>
        <taxon>Magnoliopsida</taxon>
        <taxon>eudicotyledons</taxon>
        <taxon>Gunneridae</taxon>
        <taxon>Pentapetalae</taxon>
        <taxon>asterids</taxon>
        <taxon>lamiids</taxon>
        <taxon>Lamiales</taxon>
        <taxon>Oleaceae</taxon>
        <taxon>Oleeae</taxon>
        <taxon>Fraxinus</taxon>
    </lineage>
</organism>
<name>A0AAD1ZG72_9LAMI</name>
<evidence type="ECO:0000313" key="2">
    <source>
        <dbReference type="EMBL" id="CAI9769217.1"/>
    </source>
</evidence>
<dbReference type="AlphaFoldDB" id="A0AAD1ZG72"/>
<sequence>MTSTPPPATSPAPAPAPAPPAPAPVYMSPYGHYPPTPGMGPYAYAYQYPPTPPSLGPGMPPYQYPPAIAYPYNYPPIPPPNKIGELKSNLNEDGKKNLNGTNGVISASVFTDFKDGSFDSTDPRAILNENNNSPTAAISSSTGRVSQHQFLDLQNGTTSTMACTFQFKDPKSNIIRDVHKAYQPQFVKIEEHNFSGEESRSTLFSDDRAPTLHWYYPEDWN</sequence>
<evidence type="ECO:0000313" key="3">
    <source>
        <dbReference type="Proteomes" id="UP000834106"/>
    </source>
</evidence>
<proteinExistence type="predicted"/>